<dbReference type="Pfam" id="PF00293">
    <property type="entry name" value="NUDIX"/>
    <property type="match status" value="1"/>
</dbReference>
<dbReference type="OrthoDB" id="206213at2759"/>
<proteinExistence type="inferred from homology"/>
<dbReference type="InterPro" id="IPR037171">
    <property type="entry name" value="NagB/RpiA_transferase-like"/>
</dbReference>
<dbReference type="InterPro" id="IPR000086">
    <property type="entry name" value="NUDIX_hydrolase_dom"/>
</dbReference>
<keyword evidence="2" id="KW-0378">Hydrolase</keyword>
<comment type="similarity">
    <text evidence="1 3">Belongs to the eIF-2B alpha/beta/delta subunits family.</text>
</comment>
<dbReference type="InterPro" id="IPR000649">
    <property type="entry name" value="IF-2B-related"/>
</dbReference>
<dbReference type="Gene3D" id="3.40.50.10470">
    <property type="entry name" value="Translation initiation factor eif-2b, domain 2"/>
    <property type="match status" value="1"/>
</dbReference>
<dbReference type="GO" id="GO:0016787">
    <property type="term" value="F:hydrolase activity"/>
    <property type="evidence" value="ECO:0007669"/>
    <property type="project" value="UniProtKB-KW"/>
</dbReference>
<dbReference type="Gene3D" id="3.90.79.10">
    <property type="entry name" value="Nucleoside Triphosphate Pyrophosphohydrolase"/>
    <property type="match status" value="1"/>
</dbReference>
<dbReference type="PROSITE" id="PS00893">
    <property type="entry name" value="NUDIX_BOX"/>
    <property type="match status" value="1"/>
</dbReference>
<evidence type="ECO:0000313" key="6">
    <source>
        <dbReference type="Proteomes" id="UP001150904"/>
    </source>
</evidence>
<dbReference type="GeneID" id="83183374"/>
<dbReference type="CDD" id="cd18872">
    <property type="entry name" value="NUDIX_eIF-2B"/>
    <property type="match status" value="1"/>
</dbReference>
<dbReference type="SUPFAM" id="SSF55811">
    <property type="entry name" value="Nudix"/>
    <property type="match status" value="1"/>
</dbReference>
<dbReference type="Proteomes" id="UP001150904">
    <property type="component" value="Unassembled WGS sequence"/>
</dbReference>
<gene>
    <name evidence="5" type="ORF">N7498_009011</name>
</gene>
<dbReference type="InterPro" id="IPR015797">
    <property type="entry name" value="NUDIX_hydrolase-like_dom_sf"/>
</dbReference>
<dbReference type="SUPFAM" id="SSF100950">
    <property type="entry name" value="NagB/RpiA/CoA transferase-like"/>
    <property type="match status" value="1"/>
</dbReference>
<reference evidence="5" key="2">
    <citation type="journal article" date="2023" name="IMA Fungus">
        <title>Comparative genomic study of the Penicillium genus elucidates a diverse pangenome and 15 lateral gene transfer events.</title>
        <authorList>
            <person name="Petersen C."/>
            <person name="Sorensen T."/>
            <person name="Nielsen M.R."/>
            <person name="Sondergaard T.E."/>
            <person name="Sorensen J.L."/>
            <person name="Fitzpatrick D.A."/>
            <person name="Frisvad J.C."/>
            <person name="Nielsen K.L."/>
        </authorList>
    </citation>
    <scope>NUCLEOTIDE SEQUENCE</scope>
    <source>
        <strain evidence="5">IBT 15544</strain>
    </source>
</reference>
<dbReference type="PROSITE" id="PS51462">
    <property type="entry name" value="NUDIX"/>
    <property type="match status" value="1"/>
</dbReference>
<evidence type="ECO:0000256" key="1">
    <source>
        <dbReference type="ARBA" id="ARBA00007251"/>
    </source>
</evidence>
<protein>
    <recommendedName>
        <fullName evidence="4">Nudix hydrolase domain-containing protein</fullName>
    </recommendedName>
</protein>
<dbReference type="InterPro" id="IPR042529">
    <property type="entry name" value="IF_2B-like_C"/>
</dbReference>
<dbReference type="GO" id="GO:0019509">
    <property type="term" value="P:L-methionine salvage from methylthioadenosine"/>
    <property type="evidence" value="ECO:0007669"/>
    <property type="project" value="TreeGrafter"/>
</dbReference>
<dbReference type="GO" id="GO:0046523">
    <property type="term" value="F:S-methyl-5-thioribose-1-phosphate isomerase activity"/>
    <property type="evidence" value="ECO:0007669"/>
    <property type="project" value="TreeGrafter"/>
</dbReference>
<dbReference type="RefSeq" id="XP_058306061.1">
    <property type="nucleotide sequence ID" value="XM_058456073.1"/>
</dbReference>
<evidence type="ECO:0000256" key="3">
    <source>
        <dbReference type="RuleBase" id="RU003814"/>
    </source>
</evidence>
<accession>A0A9W9JET9</accession>
<evidence type="ECO:0000313" key="5">
    <source>
        <dbReference type="EMBL" id="KAJ5195573.1"/>
    </source>
</evidence>
<organism evidence="5 6">
    <name type="scientific">Penicillium cinerascens</name>
    <dbReference type="NCBI Taxonomy" id="70096"/>
    <lineage>
        <taxon>Eukaryota</taxon>
        <taxon>Fungi</taxon>
        <taxon>Dikarya</taxon>
        <taxon>Ascomycota</taxon>
        <taxon>Pezizomycotina</taxon>
        <taxon>Eurotiomycetes</taxon>
        <taxon>Eurotiomycetidae</taxon>
        <taxon>Eurotiales</taxon>
        <taxon>Aspergillaceae</taxon>
        <taxon>Penicillium</taxon>
    </lineage>
</organism>
<dbReference type="PANTHER" id="PTHR43475:SF3">
    <property type="entry name" value="TRANSLATION INITIATION FACTOR EIF-2B SUBUNIT FAMILY PROTEIN (AFU_ORTHOLOGUE AFUA_2G14290)"/>
    <property type="match status" value="1"/>
</dbReference>
<dbReference type="AlphaFoldDB" id="A0A9W9JET9"/>
<dbReference type="PANTHER" id="PTHR43475">
    <property type="entry name" value="METHYLTHIORIBOSE-1-PHOSPHATE ISOMERASE"/>
    <property type="match status" value="1"/>
</dbReference>
<reference evidence="5" key="1">
    <citation type="submission" date="2022-12" db="EMBL/GenBank/DDBJ databases">
        <authorList>
            <person name="Petersen C."/>
        </authorList>
    </citation>
    <scope>NUCLEOTIDE SEQUENCE</scope>
    <source>
        <strain evidence="5">IBT 15544</strain>
    </source>
</reference>
<dbReference type="EMBL" id="JAPQKR010000015">
    <property type="protein sequence ID" value="KAJ5195573.1"/>
    <property type="molecule type" value="Genomic_DNA"/>
</dbReference>
<evidence type="ECO:0000259" key="4">
    <source>
        <dbReference type="PROSITE" id="PS51462"/>
    </source>
</evidence>
<evidence type="ECO:0000256" key="2">
    <source>
        <dbReference type="ARBA" id="ARBA00022801"/>
    </source>
</evidence>
<comment type="caution">
    <text evidence="5">The sequence shown here is derived from an EMBL/GenBank/DDBJ whole genome shotgun (WGS) entry which is preliminary data.</text>
</comment>
<keyword evidence="6" id="KW-1185">Reference proteome</keyword>
<feature type="domain" description="Nudix hydrolase" evidence="4">
    <location>
        <begin position="10"/>
        <end position="170"/>
    </location>
</feature>
<dbReference type="Pfam" id="PF01008">
    <property type="entry name" value="IF-2B"/>
    <property type="match status" value="1"/>
</dbReference>
<name>A0A9W9JET9_9EURO</name>
<sequence>MTAQHQSEFQHRSVVSSFLFSVTGRPRVALFRRSAKVRTYQWVFSAQSVLELWADLRRHRLAPISGSVEPNESPIAAAWRELKEETTLTHRDVGLWRHGKPYTFSDASIGREWTIYPFAFRLKTTDEGGRGEEAIKIDWEHDGWEWYDPKDVNDGSFDGVPRLADSLGRVWFEAQMNDEASQALRSGLQQLENDHRSGSHELTTIALTGFRDVLVHLRGDPNWWQTARMAAWHMCKNGRESMGAATTNAFLGVLGDMEEVSGQSLENESAWDYVLGVVDFHLENRRAMPAHIKDSFTAYLHGTFITKAQPQSTLTILTLSASSTIRDSILDAFASLPISTLDLRILESRPLFEGASMASSLVSEFQTKFPPPSDRHLKLAVYTDASAALAADGVDFVLLGADRISSAGWISNKIGSLPAVLCAKHVGPRVKVLVFSQLEKVAEAGSEENHGVENNDPVEVMSPWIDSGVKGVKVLERHMDARPGTSNCAVEVKNVYFEWVPAELIDAYICEEGTLDRNAIKKKADQVKEKSDKYLGSL</sequence>
<dbReference type="InterPro" id="IPR020084">
    <property type="entry name" value="NUDIX_hydrolase_CS"/>
</dbReference>